<dbReference type="InterPro" id="IPR024072">
    <property type="entry name" value="DHFR-like_dom_sf"/>
</dbReference>
<dbReference type="OrthoDB" id="7949219at2"/>
<evidence type="ECO:0008006" key="3">
    <source>
        <dbReference type="Google" id="ProtNLM"/>
    </source>
</evidence>
<dbReference type="AlphaFoldDB" id="A0A553Z3H4"/>
<dbReference type="Gene3D" id="3.40.430.10">
    <property type="entry name" value="Dihydrofolate Reductase, subunit A"/>
    <property type="match status" value="1"/>
</dbReference>
<gene>
    <name evidence="1" type="ORF">FNZ23_20310</name>
</gene>
<name>A0A553Z3H4_9ACTN</name>
<proteinExistence type="predicted"/>
<accession>A0A553Z3H4</accession>
<evidence type="ECO:0000313" key="2">
    <source>
        <dbReference type="Proteomes" id="UP000320888"/>
    </source>
</evidence>
<comment type="caution">
    <text evidence="1">The sequence shown here is derived from an EMBL/GenBank/DDBJ whole genome shotgun (WGS) entry which is preliminary data.</text>
</comment>
<evidence type="ECO:0000313" key="1">
    <source>
        <dbReference type="EMBL" id="TSB36038.1"/>
    </source>
</evidence>
<dbReference type="SUPFAM" id="SSF53597">
    <property type="entry name" value="Dihydrofolate reductase-like"/>
    <property type="match status" value="1"/>
</dbReference>
<dbReference type="EMBL" id="VKLS01000289">
    <property type="protein sequence ID" value="TSB36038.1"/>
    <property type="molecule type" value="Genomic_DNA"/>
</dbReference>
<dbReference type="Proteomes" id="UP000320888">
    <property type="component" value="Unassembled WGS sequence"/>
</dbReference>
<sequence>MAPRAAPRSRRGPPLPEVLALRNRFRFDERPRRERGLIDELRILVNSILLGAGHSFFSTLGKRLPLDLWRTTTFRSGNVLLTYRPAAR</sequence>
<keyword evidence="2" id="KW-1185">Reference proteome</keyword>
<protein>
    <recommendedName>
        <fullName evidence="3">Bacterial bifunctional deaminase-reductase C-terminal domain-containing protein</fullName>
    </recommendedName>
</protein>
<organism evidence="1 2">
    <name type="scientific">Streptomyces benahoarensis</name>
    <dbReference type="NCBI Taxonomy" id="2595054"/>
    <lineage>
        <taxon>Bacteria</taxon>
        <taxon>Bacillati</taxon>
        <taxon>Actinomycetota</taxon>
        <taxon>Actinomycetes</taxon>
        <taxon>Kitasatosporales</taxon>
        <taxon>Streptomycetaceae</taxon>
        <taxon>Streptomyces</taxon>
    </lineage>
</organism>
<reference evidence="1 2" key="1">
    <citation type="submission" date="2019-07" db="EMBL/GenBank/DDBJ databases">
        <title>Draft genome for Streptomyces benahoarensis MZ03-48.</title>
        <authorList>
            <person name="Gonzalez-Pimentel J.L."/>
        </authorList>
    </citation>
    <scope>NUCLEOTIDE SEQUENCE [LARGE SCALE GENOMIC DNA]</scope>
    <source>
        <strain evidence="1 2">MZ03-48</strain>
    </source>
</reference>